<dbReference type="InterPro" id="IPR012944">
    <property type="entry name" value="SusD_RagB_dom"/>
</dbReference>
<comment type="subcellular location">
    <subcellularLocation>
        <location evidence="1">Cell outer membrane</location>
    </subcellularLocation>
</comment>
<sequence length="522" mass="57904">MKYIYKISIFCAVLMLSFSSCDKDFLQKTPLDQGSVEGFFETSEDVVRAINGIYDVFQGDIWGGAFYWYNHNFDILTDNGVGCCPWEGQFSTIAEGTHNAGTGGIINNKWDFGYEGIFRANSVLENIGNVNLDPATETLYIAEVRFLRSLIYQEMVNLFGDVPLVLKVLTREEGLAATRTPKSEVLAQIYSDLDFAEANLGTTPTNGDIGRPTKQSAIAVKARLKMYNKDWAGAAAEAKKIMDMSAANPDLIGLVDNYADVFSPTNENNKEVLFDVQFTGGTQGEGNYLQVALAPGPEGTPGSGWGSNTPTDQLANAFYMKDGLPSDESPLFDADNPYENREERLYANLLIPGVSMWRGKVFDSALSGFSPFFAIRKWVDPAATIGEDGCSCNETNLILYRYADILMIYAESMNELNGPTEDVYAALNQVVTRAGLPAIESGLSKDEMREVIHHERHVEFPWEGTRYFDLIRWGKAADIIPIVTLFGESLDDRVFDPAKHTLWPIPQKELDLNPNLTQNPGY</sequence>
<evidence type="ECO:0000313" key="10">
    <source>
        <dbReference type="Proteomes" id="UP001156666"/>
    </source>
</evidence>
<evidence type="ECO:0000256" key="6">
    <source>
        <dbReference type="SAM" id="SignalP"/>
    </source>
</evidence>
<feature type="chain" id="PRO_5041420147" evidence="6">
    <location>
        <begin position="23"/>
        <end position="522"/>
    </location>
</feature>
<keyword evidence="5" id="KW-0998">Cell outer membrane</keyword>
<keyword evidence="10" id="KW-1185">Reference proteome</keyword>
<reference evidence="9" key="1">
    <citation type="journal article" date="2014" name="Int. J. Syst. Evol. Microbiol.">
        <title>Complete genome sequence of Corynebacterium casei LMG S-19264T (=DSM 44701T), isolated from a smear-ripened cheese.</title>
        <authorList>
            <consortium name="US DOE Joint Genome Institute (JGI-PGF)"/>
            <person name="Walter F."/>
            <person name="Albersmeier A."/>
            <person name="Kalinowski J."/>
            <person name="Ruckert C."/>
        </authorList>
    </citation>
    <scope>NUCLEOTIDE SEQUENCE</scope>
    <source>
        <strain evidence="9">NBRC 108769</strain>
    </source>
</reference>
<evidence type="ECO:0000256" key="2">
    <source>
        <dbReference type="ARBA" id="ARBA00006275"/>
    </source>
</evidence>
<dbReference type="AlphaFoldDB" id="A0AA37SU10"/>
<dbReference type="SUPFAM" id="SSF48452">
    <property type="entry name" value="TPR-like"/>
    <property type="match status" value="1"/>
</dbReference>
<dbReference type="Proteomes" id="UP001156666">
    <property type="component" value="Unassembled WGS sequence"/>
</dbReference>
<dbReference type="GO" id="GO:0009279">
    <property type="term" value="C:cell outer membrane"/>
    <property type="evidence" value="ECO:0007669"/>
    <property type="project" value="UniProtKB-SubCell"/>
</dbReference>
<evidence type="ECO:0000256" key="5">
    <source>
        <dbReference type="ARBA" id="ARBA00023237"/>
    </source>
</evidence>
<evidence type="ECO:0000256" key="4">
    <source>
        <dbReference type="ARBA" id="ARBA00023136"/>
    </source>
</evidence>
<keyword evidence="3 6" id="KW-0732">Signal</keyword>
<evidence type="ECO:0000313" key="9">
    <source>
        <dbReference type="EMBL" id="GLR19669.1"/>
    </source>
</evidence>
<evidence type="ECO:0000259" key="7">
    <source>
        <dbReference type="Pfam" id="PF07980"/>
    </source>
</evidence>
<protein>
    <submittedName>
        <fullName evidence="9">Membrane protein</fullName>
    </submittedName>
</protein>
<dbReference type="RefSeq" id="WP_235295071.1">
    <property type="nucleotide sequence ID" value="NZ_BSOH01000031.1"/>
</dbReference>
<gene>
    <name evidence="9" type="ORF">GCM10007940_42850</name>
</gene>
<dbReference type="PROSITE" id="PS51257">
    <property type="entry name" value="PROKAR_LIPOPROTEIN"/>
    <property type="match status" value="1"/>
</dbReference>
<feature type="signal peptide" evidence="6">
    <location>
        <begin position="1"/>
        <end position="22"/>
    </location>
</feature>
<dbReference type="Gene3D" id="1.25.40.390">
    <property type="match status" value="1"/>
</dbReference>
<reference evidence="9" key="2">
    <citation type="submission" date="2023-01" db="EMBL/GenBank/DDBJ databases">
        <title>Draft genome sequence of Portibacter lacus strain NBRC 108769.</title>
        <authorList>
            <person name="Sun Q."/>
            <person name="Mori K."/>
        </authorList>
    </citation>
    <scope>NUCLEOTIDE SEQUENCE</scope>
    <source>
        <strain evidence="9">NBRC 108769</strain>
    </source>
</reference>
<evidence type="ECO:0000256" key="1">
    <source>
        <dbReference type="ARBA" id="ARBA00004442"/>
    </source>
</evidence>
<dbReference type="EMBL" id="BSOH01000031">
    <property type="protein sequence ID" value="GLR19669.1"/>
    <property type="molecule type" value="Genomic_DNA"/>
</dbReference>
<proteinExistence type="inferred from homology"/>
<dbReference type="InterPro" id="IPR011990">
    <property type="entry name" value="TPR-like_helical_dom_sf"/>
</dbReference>
<comment type="caution">
    <text evidence="9">The sequence shown here is derived from an EMBL/GenBank/DDBJ whole genome shotgun (WGS) entry which is preliminary data.</text>
</comment>
<comment type="similarity">
    <text evidence="2">Belongs to the SusD family.</text>
</comment>
<organism evidence="9 10">
    <name type="scientific">Portibacter lacus</name>
    <dbReference type="NCBI Taxonomy" id="1099794"/>
    <lineage>
        <taxon>Bacteria</taxon>
        <taxon>Pseudomonadati</taxon>
        <taxon>Bacteroidota</taxon>
        <taxon>Saprospiria</taxon>
        <taxon>Saprospirales</taxon>
        <taxon>Haliscomenobacteraceae</taxon>
        <taxon>Portibacter</taxon>
    </lineage>
</organism>
<accession>A0AA37SU10</accession>
<dbReference type="InterPro" id="IPR033985">
    <property type="entry name" value="SusD-like_N"/>
</dbReference>
<name>A0AA37SU10_9BACT</name>
<evidence type="ECO:0000256" key="3">
    <source>
        <dbReference type="ARBA" id="ARBA00022729"/>
    </source>
</evidence>
<feature type="domain" description="RagB/SusD" evidence="7">
    <location>
        <begin position="270"/>
        <end position="522"/>
    </location>
</feature>
<evidence type="ECO:0000259" key="8">
    <source>
        <dbReference type="Pfam" id="PF14322"/>
    </source>
</evidence>
<keyword evidence="4" id="KW-0472">Membrane</keyword>
<dbReference type="Pfam" id="PF14322">
    <property type="entry name" value="SusD-like_3"/>
    <property type="match status" value="1"/>
</dbReference>
<dbReference type="Pfam" id="PF07980">
    <property type="entry name" value="SusD_RagB"/>
    <property type="match status" value="1"/>
</dbReference>
<feature type="domain" description="SusD-like N-terminal" evidence="8">
    <location>
        <begin position="102"/>
        <end position="224"/>
    </location>
</feature>